<keyword evidence="4 7" id="KW-0812">Transmembrane</keyword>
<feature type="domain" description="Acyltransferase 3" evidence="8">
    <location>
        <begin position="17"/>
        <end position="365"/>
    </location>
</feature>
<comment type="subcellular location">
    <subcellularLocation>
        <location evidence="1">Cell membrane</location>
        <topology evidence="1">Multi-pass membrane protein</topology>
    </subcellularLocation>
</comment>
<feature type="transmembrane region" description="Helical" evidence="7">
    <location>
        <begin position="344"/>
        <end position="369"/>
    </location>
</feature>
<organism evidence="9 10">
    <name type="scientific">Secundilactobacillus similis DSM 23365 = JCM 2765</name>
    <dbReference type="NCBI Taxonomy" id="1423804"/>
    <lineage>
        <taxon>Bacteria</taxon>
        <taxon>Bacillati</taxon>
        <taxon>Bacillota</taxon>
        <taxon>Bacilli</taxon>
        <taxon>Lactobacillales</taxon>
        <taxon>Lactobacillaceae</taxon>
        <taxon>Secundilactobacillus</taxon>
    </lineage>
</organism>
<dbReference type="EMBL" id="AYZM01000038">
    <property type="protein sequence ID" value="KRN26265.1"/>
    <property type="molecule type" value="Genomic_DNA"/>
</dbReference>
<evidence type="ECO:0000259" key="8">
    <source>
        <dbReference type="Pfam" id="PF01757"/>
    </source>
</evidence>
<dbReference type="PANTHER" id="PTHR40074">
    <property type="entry name" value="O-ACETYLTRANSFERASE WECH"/>
    <property type="match status" value="1"/>
</dbReference>
<evidence type="ECO:0000256" key="5">
    <source>
        <dbReference type="ARBA" id="ARBA00022989"/>
    </source>
</evidence>
<gene>
    <name evidence="9" type="ORF">FD14_GL002332</name>
</gene>
<dbReference type="GO" id="GO:0005886">
    <property type="term" value="C:plasma membrane"/>
    <property type="evidence" value="ECO:0007669"/>
    <property type="project" value="UniProtKB-SubCell"/>
</dbReference>
<accession>A0A0R2FCR3</accession>
<protein>
    <submittedName>
        <fullName evidence="9">Acyltransferase</fullName>
    </submittedName>
</protein>
<keyword evidence="5 7" id="KW-1133">Transmembrane helix</keyword>
<sequence length="405" mass="48094">MQAQAVQAQKKKRRHLYEVDFMRIFFIFGVLLNHSTTVFLHEMSSTGWEHLALLSTHLMLHFTRMGFMFMTGLVLTLSYYNRNDWPTFFKKRFAGSGWPYLLWNFFLLLAMMVFSDPHLANLSVFSQTYFDAIIHGDRFYLYYILITLQLYIIYPLIVTLFKRLYNYHNWILGISFTIQMILMFVIKYVYPHIDKTHWLWWFQSYGVNVFTYQFFFIFGTYTMLHYNDMWAFIQRHIKLIATFTIAMGLGTVLYYTWDTKIMGFSSAAALSPHQPYMLVYDTLMIIFVFWIGKCYAYWREHGIWPWFEAFIKTGATISFGIYLDQTLGLNILTRIVSYFNLPDWGFLLLIPVGYAFALAVSFLIALFCYKVPPFGIFIGRPQWHILKKNRDAAKARAARKALESK</sequence>
<evidence type="ECO:0000256" key="2">
    <source>
        <dbReference type="ARBA" id="ARBA00007400"/>
    </source>
</evidence>
<evidence type="ECO:0000256" key="6">
    <source>
        <dbReference type="ARBA" id="ARBA00023136"/>
    </source>
</evidence>
<name>A0A0R2FCR3_9LACO</name>
<feature type="transmembrane region" description="Helical" evidence="7">
    <location>
        <begin position="210"/>
        <end position="227"/>
    </location>
</feature>
<proteinExistence type="inferred from homology"/>
<feature type="transmembrane region" description="Helical" evidence="7">
    <location>
        <begin position="101"/>
        <end position="120"/>
    </location>
</feature>
<keyword evidence="9" id="KW-0808">Transferase</keyword>
<keyword evidence="9" id="KW-0012">Acyltransferase</keyword>
<feature type="transmembrane region" description="Helical" evidence="7">
    <location>
        <begin position="310"/>
        <end position="332"/>
    </location>
</feature>
<comment type="caution">
    <text evidence="9">The sequence shown here is derived from an EMBL/GenBank/DDBJ whole genome shotgun (WGS) entry which is preliminary data.</text>
</comment>
<evidence type="ECO:0000256" key="3">
    <source>
        <dbReference type="ARBA" id="ARBA00022475"/>
    </source>
</evidence>
<dbReference type="InterPro" id="IPR002656">
    <property type="entry name" value="Acyl_transf_3_dom"/>
</dbReference>
<dbReference type="Proteomes" id="UP000051442">
    <property type="component" value="Unassembled WGS sequence"/>
</dbReference>
<dbReference type="PATRIC" id="fig|1423804.4.peg.2525"/>
<keyword evidence="3" id="KW-1003">Cell membrane</keyword>
<evidence type="ECO:0000256" key="7">
    <source>
        <dbReference type="SAM" id="Phobius"/>
    </source>
</evidence>
<evidence type="ECO:0000256" key="4">
    <source>
        <dbReference type="ARBA" id="ARBA00022692"/>
    </source>
</evidence>
<reference evidence="9 10" key="1">
    <citation type="journal article" date="2015" name="Genome Announc.">
        <title>Expanding the biotechnology potential of lactobacilli through comparative genomics of 213 strains and associated genera.</title>
        <authorList>
            <person name="Sun Z."/>
            <person name="Harris H.M."/>
            <person name="McCann A."/>
            <person name="Guo C."/>
            <person name="Argimon S."/>
            <person name="Zhang W."/>
            <person name="Yang X."/>
            <person name="Jeffery I.B."/>
            <person name="Cooney J.C."/>
            <person name="Kagawa T.F."/>
            <person name="Liu W."/>
            <person name="Song Y."/>
            <person name="Salvetti E."/>
            <person name="Wrobel A."/>
            <person name="Rasinkangas P."/>
            <person name="Parkhill J."/>
            <person name="Rea M.C."/>
            <person name="O'Sullivan O."/>
            <person name="Ritari J."/>
            <person name="Douillard F.P."/>
            <person name="Paul Ross R."/>
            <person name="Yang R."/>
            <person name="Briner A.E."/>
            <person name="Felis G.E."/>
            <person name="de Vos W.M."/>
            <person name="Barrangou R."/>
            <person name="Klaenhammer T.R."/>
            <person name="Caufield P.W."/>
            <person name="Cui Y."/>
            <person name="Zhang H."/>
            <person name="O'Toole P.W."/>
        </authorList>
    </citation>
    <scope>NUCLEOTIDE SEQUENCE [LARGE SCALE GENOMIC DNA]</scope>
    <source>
        <strain evidence="9 10">DSM 23365</strain>
    </source>
</reference>
<feature type="transmembrane region" description="Helical" evidence="7">
    <location>
        <begin position="239"/>
        <end position="257"/>
    </location>
</feature>
<feature type="transmembrane region" description="Helical" evidence="7">
    <location>
        <begin position="170"/>
        <end position="190"/>
    </location>
</feature>
<dbReference type="GO" id="GO:0009246">
    <property type="term" value="P:enterobacterial common antigen biosynthetic process"/>
    <property type="evidence" value="ECO:0007669"/>
    <property type="project" value="TreeGrafter"/>
</dbReference>
<dbReference type="Pfam" id="PF01757">
    <property type="entry name" value="Acyl_transf_3"/>
    <property type="match status" value="1"/>
</dbReference>
<dbReference type="PANTHER" id="PTHR40074:SF2">
    <property type="entry name" value="O-ACETYLTRANSFERASE WECH"/>
    <property type="match status" value="1"/>
</dbReference>
<dbReference type="STRING" id="1423804.FD14_GL002332"/>
<evidence type="ECO:0000256" key="1">
    <source>
        <dbReference type="ARBA" id="ARBA00004651"/>
    </source>
</evidence>
<comment type="similarity">
    <text evidence="2">Belongs to the acyltransferase 3 family.</text>
</comment>
<feature type="transmembrane region" description="Helical" evidence="7">
    <location>
        <begin position="61"/>
        <end position="80"/>
    </location>
</feature>
<dbReference type="GO" id="GO:0016413">
    <property type="term" value="F:O-acetyltransferase activity"/>
    <property type="evidence" value="ECO:0007669"/>
    <property type="project" value="TreeGrafter"/>
</dbReference>
<keyword evidence="10" id="KW-1185">Reference proteome</keyword>
<dbReference type="RefSeq" id="WP_054732651.1">
    <property type="nucleotide sequence ID" value="NZ_AYZM01000038.1"/>
</dbReference>
<keyword evidence="6 7" id="KW-0472">Membrane</keyword>
<evidence type="ECO:0000313" key="9">
    <source>
        <dbReference type="EMBL" id="KRN26265.1"/>
    </source>
</evidence>
<feature type="transmembrane region" description="Helical" evidence="7">
    <location>
        <begin position="277"/>
        <end position="298"/>
    </location>
</feature>
<feature type="transmembrane region" description="Helical" evidence="7">
    <location>
        <begin position="140"/>
        <end position="158"/>
    </location>
</feature>
<dbReference type="AlphaFoldDB" id="A0A0R2FCR3"/>
<evidence type="ECO:0000313" key="10">
    <source>
        <dbReference type="Proteomes" id="UP000051442"/>
    </source>
</evidence>
<feature type="transmembrane region" description="Helical" evidence="7">
    <location>
        <begin position="21"/>
        <end position="41"/>
    </location>
</feature>